<feature type="transmembrane region" description="Helical" evidence="1">
    <location>
        <begin position="26"/>
        <end position="47"/>
    </location>
</feature>
<sequence length="63" mass="7092">MFLPIALWILACLLIGYFGRHKKLGFWGYFFGSIVLTPIIGLILLFASDSKKIEKNTEKTSVA</sequence>
<gene>
    <name evidence="2" type="ORF">TPSD3_04605</name>
</gene>
<evidence type="ECO:0000313" key="2">
    <source>
        <dbReference type="EMBL" id="OUD14988.1"/>
    </source>
</evidence>
<keyword evidence="1" id="KW-0472">Membrane</keyword>
<evidence type="ECO:0000313" key="3">
    <source>
        <dbReference type="Proteomes" id="UP000194798"/>
    </source>
</evidence>
<accession>A0A251XAC7</accession>
<reference evidence="2 3" key="1">
    <citation type="submission" date="2016-12" db="EMBL/GenBank/DDBJ databases">
        <title>Thioflexothrix psekupsii D3 genome sequencing and assembly.</title>
        <authorList>
            <person name="Fomenkov A."/>
            <person name="Vincze T."/>
            <person name="Grabovich M."/>
            <person name="Anton B.P."/>
            <person name="Dubinina G."/>
            <person name="Orlova M."/>
            <person name="Belousova E."/>
            <person name="Roberts R.J."/>
        </authorList>
    </citation>
    <scope>NUCLEOTIDE SEQUENCE [LARGE SCALE GENOMIC DNA]</scope>
    <source>
        <strain evidence="2">D3</strain>
    </source>
</reference>
<keyword evidence="3" id="KW-1185">Reference proteome</keyword>
<proteinExistence type="predicted"/>
<evidence type="ECO:0000256" key="1">
    <source>
        <dbReference type="SAM" id="Phobius"/>
    </source>
</evidence>
<organism evidence="2 3">
    <name type="scientific">Thioflexithrix psekupsensis</name>
    <dbReference type="NCBI Taxonomy" id="1570016"/>
    <lineage>
        <taxon>Bacteria</taxon>
        <taxon>Pseudomonadati</taxon>
        <taxon>Pseudomonadota</taxon>
        <taxon>Gammaproteobacteria</taxon>
        <taxon>Thiotrichales</taxon>
        <taxon>Thioflexithrix</taxon>
    </lineage>
</organism>
<dbReference type="EMBL" id="MSLT01000007">
    <property type="protein sequence ID" value="OUD14988.1"/>
    <property type="molecule type" value="Genomic_DNA"/>
</dbReference>
<dbReference type="RefSeq" id="WP_086487422.1">
    <property type="nucleotide sequence ID" value="NZ_MSLT01000007.1"/>
</dbReference>
<name>A0A251XAC7_9GAMM</name>
<dbReference type="AlphaFoldDB" id="A0A251XAC7"/>
<comment type="caution">
    <text evidence="2">The sequence shown here is derived from an EMBL/GenBank/DDBJ whole genome shotgun (WGS) entry which is preliminary data.</text>
</comment>
<dbReference type="Proteomes" id="UP000194798">
    <property type="component" value="Unassembled WGS sequence"/>
</dbReference>
<protein>
    <submittedName>
        <fullName evidence="2">Uncharacterized protein</fullName>
    </submittedName>
</protein>
<dbReference type="OrthoDB" id="6315247at2"/>
<keyword evidence="1" id="KW-1133">Transmembrane helix</keyword>
<keyword evidence="1" id="KW-0812">Transmembrane</keyword>